<evidence type="ECO:0000256" key="10">
    <source>
        <dbReference type="ARBA" id="ARBA00023136"/>
    </source>
</evidence>
<comment type="caution">
    <text evidence="12">The sequence shown here is derived from an EMBL/GenBank/DDBJ whole genome shotgun (WGS) entry which is preliminary data.</text>
</comment>
<name>A0A8E2WGE9_RHILI</name>
<evidence type="ECO:0000256" key="5">
    <source>
        <dbReference type="ARBA" id="ARBA00022597"/>
    </source>
</evidence>
<feature type="domain" description="ABC transporter" evidence="11">
    <location>
        <begin position="20"/>
        <end position="256"/>
    </location>
</feature>
<dbReference type="InterPro" id="IPR050107">
    <property type="entry name" value="ABC_carbohydrate_import_ATPase"/>
</dbReference>
<dbReference type="Gene3D" id="3.40.50.300">
    <property type="entry name" value="P-loop containing nucleotide triphosphate hydrolases"/>
    <property type="match status" value="2"/>
</dbReference>
<keyword evidence="7" id="KW-0547">Nucleotide-binding</keyword>
<dbReference type="PANTHER" id="PTHR43790:SF9">
    <property type="entry name" value="GALACTOFURANOSE TRANSPORTER ATP-BINDING PROTEIN YTFR"/>
    <property type="match status" value="1"/>
</dbReference>
<dbReference type="SMART" id="SM00382">
    <property type="entry name" value="AAA"/>
    <property type="match status" value="2"/>
</dbReference>
<dbReference type="InterPro" id="IPR003439">
    <property type="entry name" value="ABC_transporter-like_ATP-bd"/>
</dbReference>
<sequence length="519" mass="56508">MSIAPQPLQSQPEATQGAIISLEGVGRTFPGVIALSDVTFDVLPGEVHALCGENGAGKSTLMRVMAGSFPQDSGTISYRGETVTFASPMDAKRRGILLIHQEISLVPELSVAENIFLGDFPKLRGGRLDTKKLYRDAEHVLEDCGYDLDAHAIVGDLSLARQQMVEIARATAFNCSVVIFDEPTGALTNQEAEALFVTIDRLKKRGVGIVYISHKMKEVLTLADRVTVLRDGKVTGTLSGEKITEREITRLMIGRSLDSYFHRARRRIGEEVLRLEGFGVGGSAKTVDLSIRAGEIVGLYGLVGAGRSELMEAVFGLRKITSGKLSWCGQLREISSPKDAVRLGIGFVPEDRKEQGLVLGLGARDNTSMASLRRLVRFGFMDTIKEQSIFEKYRERLEIKVSTAKTRVGTLSGGNQQKIVLAKWMATAPKLLILDEPTRGIDVNAKAEVHALIGELAESGLAVILISSEMPEIIGLSHRIVTIYQGEVTGDLAAEHVTEDMLVERVMNPPERFADLLIG</sequence>
<dbReference type="EMBL" id="QGGH01000001">
    <property type="protein sequence ID" value="PWJ93780.1"/>
    <property type="molecule type" value="Genomic_DNA"/>
</dbReference>
<evidence type="ECO:0000313" key="13">
    <source>
        <dbReference type="Proteomes" id="UP000245631"/>
    </source>
</evidence>
<evidence type="ECO:0000256" key="8">
    <source>
        <dbReference type="ARBA" id="ARBA00022840"/>
    </source>
</evidence>
<dbReference type="GO" id="GO:0016887">
    <property type="term" value="F:ATP hydrolysis activity"/>
    <property type="evidence" value="ECO:0007669"/>
    <property type="project" value="InterPro"/>
</dbReference>
<proteinExistence type="inferred from homology"/>
<comment type="similarity">
    <text evidence="2">Belongs to the ABC transporter superfamily.</text>
</comment>
<keyword evidence="5" id="KW-0762">Sugar transport</keyword>
<keyword evidence="9" id="KW-1278">Translocase</keyword>
<feature type="domain" description="ABC transporter" evidence="11">
    <location>
        <begin position="267"/>
        <end position="510"/>
    </location>
</feature>
<dbReference type="GO" id="GO:0005524">
    <property type="term" value="F:ATP binding"/>
    <property type="evidence" value="ECO:0007669"/>
    <property type="project" value="UniProtKB-KW"/>
</dbReference>
<dbReference type="CDD" id="cd03216">
    <property type="entry name" value="ABC_Carb_Monos_I"/>
    <property type="match status" value="1"/>
</dbReference>
<dbReference type="SUPFAM" id="SSF52540">
    <property type="entry name" value="P-loop containing nucleoside triphosphate hydrolases"/>
    <property type="match status" value="2"/>
</dbReference>
<dbReference type="Pfam" id="PF00005">
    <property type="entry name" value="ABC_tran"/>
    <property type="match status" value="2"/>
</dbReference>
<dbReference type="InterPro" id="IPR003593">
    <property type="entry name" value="AAA+_ATPase"/>
</dbReference>
<dbReference type="CDD" id="cd03215">
    <property type="entry name" value="ABC_Carb_Monos_II"/>
    <property type="match status" value="1"/>
</dbReference>
<evidence type="ECO:0000256" key="7">
    <source>
        <dbReference type="ARBA" id="ARBA00022741"/>
    </source>
</evidence>
<evidence type="ECO:0000256" key="1">
    <source>
        <dbReference type="ARBA" id="ARBA00004202"/>
    </source>
</evidence>
<keyword evidence="3" id="KW-0813">Transport</keyword>
<evidence type="ECO:0000313" key="12">
    <source>
        <dbReference type="EMBL" id="PWJ93780.1"/>
    </source>
</evidence>
<reference evidence="12 13" key="1">
    <citation type="submission" date="2018-05" db="EMBL/GenBank/DDBJ databases">
        <title>Genomic Encyclopedia of Type Strains, Phase IV (KMG-IV): sequencing the most valuable type-strain genomes for metagenomic binning, comparative biology and taxonomic classification.</title>
        <authorList>
            <person name="Goeker M."/>
        </authorList>
    </citation>
    <scope>NUCLEOTIDE SEQUENCE [LARGE SCALE GENOMIC DNA]</scope>
    <source>
        <strain evidence="12 13">DSM 2626</strain>
    </source>
</reference>
<comment type="subcellular location">
    <subcellularLocation>
        <location evidence="1">Cell membrane</location>
        <topology evidence="1">Peripheral membrane protein</topology>
    </subcellularLocation>
</comment>
<evidence type="ECO:0000256" key="6">
    <source>
        <dbReference type="ARBA" id="ARBA00022737"/>
    </source>
</evidence>
<organism evidence="12 13">
    <name type="scientific">Rhizobium loti</name>
    <name type="common">Mesorhizobium loti</name>
    <dbReference type="NCBI Taxonomy" id="381"/>
    <lineage>
        <taxon>Bacteria</taxon>
        <taxon>Pseudomonadati</taxon>
        <taxon>Pseudomonadota</taxon>
        <taxon>Alphaproteobacteria</taxon>
        <taxon>Hyphomicrobiales</taxon>
        <taxon>Phyllobacteriaceae</taxon>
        <taxon>Mesorhizobium</taxon>
    </lineage>
</organism>
<dbReference type="PANTHER" id="PTHR43790">
    <property type="entry name" value="CARBOHYDRATE TRANSPORT ATP-BINDING PROTEIN MG119-RELATED"/>
    <property type="match status" value="1"/>
</dbReference>
<dbReference type="AlphaFoldDB" id="A0A8E2WGE9"/>
<keyword evidence="8 12" id="KW-0067">ATP-binding</keyword>
<gene>
    <name evidence="12" type="ORF">C8D77_101460</name>
</gene>
<evidence type="ECO:0000256" key="9">
    <source>
        <dbReference type="ARBA" id="ARBA00022967"/>
    </source>
</evidence>
<dbReference type="GeneID" id="61049806"/>
<dbReference type="InterPro" id="IPR027417">
    <property type="entry name" value="P-loop_NTPase"/>
</dbReference>
<accession>A0A8E2WGE9</accession>
<dbReference type="FunFam" id="3.40.50.300:FF:000127">
    <property type="entry name" value="Ribose import ATP-binding protein RbsA"/>
    <property type="match status" value="1"/>
</dbReference>
<dbReference type="Proteomes" id="UP000245631">
    <property type="component" value="Unassembled WGS sequence"/>
</dbReference>
<dbReference type="RefSeq" id="WP_109658955.1">
    <property type="nucleotide sequence ID" value="NZ_QGGH01000001.1"/>
</dbReference>
<evidence type="ECO:0000256" key="2">
    <source>
        <dbReference type="ARBA" id="ARBA00005417"/>
    </source>
</evidence>
<keyword evidence="10" id="KW-0472">Membrane</keyword>
<keyword evidence="4" id="KW-1003">Cell membrane</keyword>
<evidence type="ECO:0000256" key="4">
    <source>
        <dbReference type="ARBA" id="ARBA00022475"/>
    </source>
</evidence>
<dbReference type="GO" id="GO:0005886">
    <property type="term" value="C:plasma membrane"/>
    <property type="evidence" value="ECO:0007669"/>
    <property type="project" value="UniProtKB-SubCell"/>
</dbReference>
<evidence type="ECO:0000259" key="11">
    <source>
        <dbReference type="PROSITE" id="PS50893"/>
    </source>
</evidence>
<dbReference type="InterPro" id="IPR017871">
    <property type="entry name" value="ABC_transporter-like_CS"/>
</dbReference>
<protein>
    <submittedName>
        <fullName evidence="12">Monosaccharide ABC transporter ATP-binding protein (CUT2 family)</fullName>
    </submittedName>
</protein>
<dbReference type="PROSITE" id="PS00211">
    <property type="entry name" value="ABC_TRANSPORTER_1"/>
    <property type="match status" value="1"/>
</dbReference>
<keyword evidence="6" id="KW-0677">Repeat</keyword>
<dbReference type="PROSITE" id="PS50893">
    <property type="entry name" value="ABC_TRANSPORTER_2"/>
    <property type="match status" value="2"/>
</dbReference>
<evidence type="ECO:0000256" key="3">
    <source>
        <dbReference type="ARBA" id="ARBA00022448"/>
    </source>
</evidence>